<dbReference type="InterPro" id="IPR029044">
    <property type="entry name" value="Nucleotide-diphossugar_trans"/>
</dbReference>
<dbReference type="EC" id="2.7.7.43" evidence="1"/>
<keyword evidence="2" id="KW-1185">Reference proteome</keyword>
<dbReference type="Pfam" id="PF02348">
    <property type="entry name" value="CTP_transf_3"/>
    <property type="match status" value="1"/>
</dbReference>
<name>A0A087S6M3_9ARCH</name>
<proteinExistence type="predicted"/>
<sequence length="230" mass="26302">MTNIAAIIPARGGSKGIKRKNLIDFCGKPLVKWSILQALNAKYVSSVWVSSDHKDILDLAKKAKSNIIKRPKHLSTDTATAESTWLHAINIIEENVGKVDLVVGLQPTSPLRESRDIDNAINQFKKTNCDSLFSCSNIGDFYIWQKRNNKFSSLNYDYKKRSRRQNFSNQYVENGSIYIFKPELLKKHNNRLAGKISISLMDFWKSFEIDSIADIELCETLMKHYILKSN</sequence>
<dbReference type="Gene3D" id="3.90.550.10">
    <property type="entry name" value="Spore Coat Polysaccharide Biosynthesis Protein SpsA, Chain A"/>
    <property type="match status" value="1"/>
</dbReference>
<keyword evidence="1" id="KW-0808">Transferase</keyword>
<dbReference type="GO" id="GO:0008781">
    <property type="term" value="F:N-acylneuraminate cytidylyltransferase activity"/>
    <property type="evidence" value="ECO:0007669"/>
    <property type="project" value="UniProtKB-EC"/>
</dbReference>
<dbReference type="InterPro" id="IPR003329">
    <property type="entry name" value="Cytidylyl_trans"/>
</dbReference>
<reference evidence="1 2" key="1">
    <citation type="submission" date="2014-06" db="EMBL/GenBank/DDBJ databases">
        <authorList>
            <person name="Ngugi D.K."/>
            <person name="Blom J."/>
            <person name="Alam I."/>
            <person name="Rashid M."/>
            <person name="Baalawi W."/>
            <person name="Zhang G."/>
            <person name="Hikmawan T."/>
            <person name="Guan Y."/>
            <person name="Antunes A."/>
            <person name="Siam R."/>
            <person name="El-Dorry H."/>
            <person name="Bajic V."/>
            <person name="Stingl U."/>
        </authorList>
    </citation>
    <scope>NUCLEOTIDE SEQUENCE [LARGE SCALE GENOMIC DNA]</scope>
    <source>
        <strain evidence="1">SCGC AAA799-B03</strain>
    </source>
</reference>
<keyword evidence="1" id="KW-0548">Nucleotidyltransferase</keyword>
<evidence type="ECO:0000313" key="2">
    <source>
        <dbReference type="Proteomes" id="UP000029384"/>
    </source>
</evidence>
<gene>
    <name evidence="1" type="primary">neuA</name>
    <name evidence="1" type="ORF">AAA799B03_01082</name>
</gene>
<protein>
    <submittedName>
        <fullName evidence="1">Putative N-acylneuraminate cytidylyltransferase protein</fullName>
        <ecNumber evidence="1">2.7.7.43</ecNumber>
    </submittedName>
</protein>
<dbReference type="SUPFAM" id="SSF53448">
    <property type="entry name" value="Nucleotide-diphospho-sugar transferases"/>
    <property type="match status" value="1"/>
</dbReference>
<dbReference type="PANTHER" id="PTHR21485">
    <property type="entry name" value="HAD SUPERFAMILY MEMBERS CMAS AND KDSC"/>
    <property type="match status" value="1"/>
</dbReference>
<accession>A0A087S6M3</accession>
<dbReference type="CDD" id="cd02513">
    <property type="entry name" value="CMP-NeuAc_Synthase"/>
    <property type="match status" value="1"/>
</dbReference>
<dbReference type="Proteomes" id="UP000029384">
    <property type="component" value="Unassembled WGS sequence"/>
</dbReference>
<evidence type="ECO:0000313" key="1">
    <source>
        <dbReference type="EMBL" id="KFM21377.1"/>
    </source>
</evidence>
<dbReference type="PANTHER" id="PTHR21485:SF3">
    <property type="entry name" value="N-ACYLNEURAMINATE CYTIDYLYLTRANSFERASE"/>
    <property type="match status" value="1"/>
</dbReference>
<comment type="caution">
    <text evidence="1">The sequence shown here is derived from an EMBL/GenBank/DDBJ whole genome shotgun (WGS) entry which is preliminary data.</text>
</comment>
<dbReference type="EMBL" id="JOTA01000025">
    <property type="protein sequence ID" value="KFM21377.1"/>
    <property type="molecule type" value="Genomic_DNA"/>
</dbReference>
<dbReference type="InterPro" id="IPR050793">
    <property type="entry name" value="CMP-NeuNAc_synthase"/>
</dbReference>
<organism evidence="1 2">
    <name type="scientific">Marine Group I thaumarchaeote SCGC AAA799-B03</name>
    <dbReference type="NCBI Taxonomy" id="1502289"/>
    <lineage>
        <taxon>Archaea</taxon>
        <taxon>Nitrososphaerota</taxon>
        <taxon>Marine Group I</taxon>
    </lineage>
</organism>
<dbReference type="AlphaFoldDB" id="A0A087S6M3"/>
<dbReference type="PATRIC" id="fig|1502289.3.peg.994"/>